<feature type="chain" id="PRO_5016488328" description="Outer membrane lipoprotein Blc" evidence="2">
    <location>
        <begin position="20"/>
        <end position="179"/>
    </location>
</feature>
<comment type="subunit">
    <text evidence="2">Homodimer.</text>
</comment>
<evidence type="ECO:0000259" key="4">
    <source>
        <dbReference type="Pfam" id="PF08212"/>
    </source>
</evidence>
<keyword evidence="2" id="KW-0998">Cell outer membrane</keyword>
<evidence type="ECO:0000256" key="2">
    <source>
        <dbReference type="PIRNR" id="PIRNR036893"/>
    </source>
</evidence>
<dbReference type="SUPFAM" id="SSF50814">
    <property type="entry name" value="Lipocalins"/>
    <property type="match status" value="1"/>
</dbReference>
<organism evidence="5 6">
    <name type="scientific">Advenella kashmirensis</name>
    <dbReference type="NCBI Taxonomy" id="310575"/>
    <lineage>
        <taxon>Bacteria</taxon>
        <taxon>Pseudomonadati</taxon>
        <taxon>Pseudomonadota</taxon>
        <taxon>Betaproteobacteria</taxon>
        <taxon>Burkholderiales</taxon>
        <taxon>Alcaligenaceae</taxon>
    </lineage>
</organism>
<dbReference type="Pfam" id="PF08212">
    <property type="entry name" value="Lipocalin_2"/>
    <property type="match status" value="1"/>
</dbReference>
<dbReference type="GO" id="GO:0009279">
    <property type="term" value="C:cell outer membrane"/>
    <property type="evidence" value="ECO:0007669"/>
    <property type="project" value="UniProtKB-SubCell"/>
</dbReference>
<feature type="signal peptide" evidence="2">
    <location>
        <begin position="1"/>
        <end position="19"/>
    </location>
</feature>
<keyword evidence="3" id="KW-0564">Palmitate</keyword>
<dbReference type="InterPro" id="IPR012674">
    <property type="entry name" value="Calycin"/>
</dbReference>
<keyword evidence="2 3" id="KW-0449">Lipoprotein</keyword>
<gene>
    <name evidence="5" type="ORF">DD666_11745</name>
</gene>
<dbReference type="GO" id="GO:0006950">
    <property type="term" value="P:response to stress"/>
    <property type="evidence" value="ECO:0007669"/>
    <property type="project" value="UniProtKB-ARBA"/>
</dbReference>
<comment type="subcellular location">
    <subcellularLocation>
        <location evidence="2">Cell outer membrane</location>
    </subcellularLocation>
</comment>
<reference evidence="5 6" key="1">
    <citation type="journal article" date="2018" name="Nat. Biotechnol.">
        <title>A standardized bacterial taxonomy based on genome phylogeny substantially revises the tree of life.</title>
        <authorList>
            <person name="Parks D.H."/>
            <person name="Chuvochina M."/>
            <person name="Waite D.W."/>
            <person name="Rinke C."/>
            <person name="Skarshewski A."/>
            <person name="Chaumeil P.A."/>
            <person name="Hugenholtz P."/>
        </authorList>
    </citation>
    <scope>NUCLEOTIDE SEQUENCE [LARGE SCALE GENOMIC DNA]</scope>
    <source>
        <strain evidence="5">UBA10707</strain>
    </source>
</reference>
<dbReference type="PANTHER" id="PTHR10612">
    <property type="entry name" value="APOLIPOPROTEIN D"/>
    <property type="match status" value="1"/>
</dbReference>
<dbReference type="CDD" id="cd19438">
    <property type="entry name" value="lipocalin_Blc-like"/>
    <property type="match status" value="1"/>
</dbReference>
<dbReference type="PROSITE" id="PS51257">
    <property type="entry name" value="PROKAR_LIPOPROTEIN"/>
    <property type="match status" value="1"/>
</dbReference>
<dbReference type="InterPro" id="IPR022271">
    <property type="entry name" value="Lipocalin_ApoD"/>
</dbReference>
<evidence type="ECO:0000256" key="1">
    <source>
        <dbReference type="ARBA" id="ARBA00006889"/>
    </source>
</evidence>
<feature type="lipid moiety-binding region" description="S-diacylglycerol cysteine" evidence="3">
    <location>
        <position position="16"/>
    </location>
</feature>
<keyword evidence="2" id="KW-0472">Membrane</keyword>
<dbReference type="EMBL" id="DOEK01000029">
    <property type="protein sequence ID" value="HBP30077.1"/>
    <property type="molecule type" value="Genomic_DNA"/>
</dbReference>
<dbReference type="AlphaFoldDB" id="A0A356LGH0"/>
<proteinExistence type="inferred from homology"/>
<dbReference type="PANTHER" id="PTHR10612:SF34">
    <property type="entry name" value="APOLIPOPROTEIN D"/>
    <property type="match status" value="1"/>
</dbReference>
<comment type="caution">
    <text evidence="5">The sequence shown here is derived from an EMBL/GenBank/DDBJ whole genome shotgun (WGS) entry which is preliminary data.</text>
</comment>
<feature type="lipid moiety-binding region" description="N-palmitoyl cysteine" evidence="3">
    <location>
        <position position="16"/>
    </location>
</feature>
<dbReference type="InterPro" id="IPR000566">
    <property type="entry name" value="Lipocln_cytosolic_FA-bd_dom"/>
</dbReference>
<evidence type="ECO:0000256" key="3">
    <source>
        <dbReference type="PIRSR" id="PIRSR036893-52"/>
    </source>
</evidence>
<keyword evidence="2" id="KW-0446">Lipid-binding</keyword>
<comment type="function">
    <text evidence="2">Involved in the storage or transport of lipids necessary for membrane maintenance under stressful conditions. Displays a binding preference for lysophospholipids.</text>
</comment>
<comment type="similarity">
    <text evidence="1 2">Belongs to the calycin superfamily. Lipocalin family.</text>
</comment>
<dbReference type="InterPro" id="IPR047202">
    <property type="entry name" value="Lipocalin_Blc-like_dom"/>
</dbReference>
<sequence>MKIIFYISAVAALVGCASAAPSLPTQANVDLNKYTGTWYEQARLPNSFQRDCASDVRADYTLQPGNTIKVVNQCKQKDGSVKIAQAEGRLAANATAPDFSKLQVRFAPKWTSWLPMVWGDYWIMKIHGDYKYSLVGTPNRQFLWVLSREKQADERVVNELLAYAANHGFAVQDITRTSQ</sequence>
<dbReference type="Proteomes" id="UP000264036">
    <property type="component" value="Unassembled WGS sequence"/>
</dbReference>
<feature type="domain" description="Lipocalin/cytosolic fatty-acid binding" evidence="4">
    <location>
        <begin position="29"/>
        <end position="179"/>
    </location>
</feature>
<dbReference type="GO" id="GO:0008289">
    <property type="term" value="F:lipid binding"/>
    <property type="evidence" value="ECO:0007669"/>
    <property type="project" value="UniProtKB-UniRule"/>
</dbReference>
<protein>
    <recommendedName>
        <fullName evidence="2">Outer membrane lipoprotein Blc</fullName>
    </recommendedName>
</protein>
<evidence type="ECO:0000313" key="5">
    <source>
        <dbReference type="EMBL" id="HBP30077.1"/>
    </source>
</evidence>
<name>A0A356LGH0_9BURK</name>
<keyword evidence="2" id="KW-0732">Signal</keyword>
<dbReference type="PIRSF" id="PIRSF036893">
    <property type="entry name" value="Lipocalin_ApoD"/>
    <property type="match status" value="1"/>
</dbReference>
<evidence type="ECO:0000313" key="6">
    <source>
        <dbReference type="Proteomes" id="UP000264036"/>
    </source>
</evidence>
<dbReference type="Gene3D" id="2.40.128.20">
    <property type="match status" value="1"/>
</dbReference>
<accession>A0A356LGH0</accession>